<dbReference type="GO" id="GO:0003677">
    <property type="term" value="F:DNA binding"/>
    <property type="evidence" value="ECO:0007669"/>
    <property type="project" value="UniProtKB-KW"/>
</dbReference>
<evidence type="ECO:0000256" key="3">
    <source>
        <dbReference type="ARBA" id="ARBA00023125"/>
    </source>
</evidence>
<keyword evidence="3" id="KW-0238">DNA-binding</keyword>
<evidence type="ECO:0000259" key="4">
    <source>
        <dbReference type="Pfam" id="PF01420"/>
    </source>
</evidence>
<name>K2A3F8_9BACT</name>
<dbReference type="EMBL" id="AMFJ01028826">
    <property type="protein sequence ID" value="EKD44574.1"/>
    <property type="molecule type" value="Genomic_DNA"/>
</dbReference>
<dbReference type="PANTHER" id="PTHR43140">
    <property type="entry name" value="TYPE-1 RESTRICTION ENZYME ECOKI SPECIFICITY PROTEIN"/>
    <property type="match status" value="1"/>
</dbReference>
<comment type="caution">
    <text evidence="5">The sequence shown here is derived from an EMBL/GenBank/DDBJ whole genome shotgun (WGS) entry which is preliminary data.</text>
</comment>
<dbReference type="SUPFAM" id="SSF116734">
    <property type="entry name" value="DNA methylase specificity domain"/>
    <property type="match status" value="1"/>
</dbReference>
<gene>
    <name evidence="5" type="ORF">ACD_71C00095G0001</name>
</gene>
<dbReference type="Pfam" id="PF01420">
    <property type="entry name" value="Methylase_S"/>
    <property type="match status" value="1"/>
</dbReference>
<dbReference type="PANTHER" id="PTHR43140:SF1">
    <property type="entry name" value="TYPE I RESTRICTION ENZYME ECOKI SPECIFICITY SUBUNIT"/>
    <property type="match status" value="1"/>
</dbReference>
<dbReference type="InterPro" id="IPR051212">
    <property type="entry name" value="Type-I_RE_S_subunit"/>
</dbReference>
<evidence type="ECO:0000256" key="2">
    <source>
        <dbReference type="ARBA" id="ARBA00022747"/>
    </source>
</evidence>
<feature type="domain" description="Type I restriction modification DNA specificity" evidence="4">
    <location>
        <begin position="8"/>
        <end position="175"/>
    </location>
</feature>
<dbReference type="AlphaFoldDB" id="K2A3F8"/>
<evidence type="ECO:0000256" key="1">
    <source>
        <dbReference type="ARBA" id="ARBA00010923"/>
    </source>
</evidence>
<dbReference type="Gene3D" id="3.90.220.20">
    <property type="entry name" value="DNA methylase specificity domains"/>
    <property type="match status" value="1"/>
</dbReference>
<organism evidence="5">
    <name type="scientific">uncultured bacterium</name>
    <name type="common">gcode 4</name>
    <dbReference type="NCBI Taxonomy" id="1234023"/>
    <lineage>
        <taxon>Bacteria</taxon>
        <taxon>environmental samples</taxon>
    </lineage>
</organism>
<evidence type="ECO:0000313" key="5">
    <source>
        <dbReference type="EMBL" id="EKD44574.1"/>
    </source>
</evidence>
<protein>
    <submittedName>
        <fullName evidence="5">Restriction modification system DNA specificity subunit</fullName>
    </submittedName>
</protein>
<feature type="non-terminal residue" evidence="5">
    <location>
        <position position="184"/>
    </location>
</feature>
<dbReference type="InterPro" id="IPR000055">
    <property type="entry name" value="Restrct_endonuc_typeI_TRD"/>
</dbReference>
<accession>K2A3F8</accession>
<keyword evidence="2" id="KW-0680">Restriction system</keyword>
<sequence length="184" mass="21102">MFGEGIEWNTLSEVAHFMNGKGHEKHIDENGKYIVVNSKFISTEGRVKKYSVKQISPVSENDILMVMSDLPNGKALAKCFYVDENDKYTLNQRICALTVKNNEKLNAKFLFYILNRNKQLLRYDSGADQTNLRKDDILEIKIPVPPIAEQERIVKILDKFDALVNDISIGLPAELSARRSQYEY</sequence>
<dbReference type="InterPro" id="IPR044946">
    <property type="entry name" value="Restrct_endonuc_typeI_TRD_sf"/>
</dbReference>
<comment type="similarity">
    <text evidence="1">Belongs to the type-I restriction system S methylase family.</text>
</comment>
<proteinExistence type="inferred from homology"/>
<dbReference type="GO" id="GO:0009307">
    <property type="term" value="P:DNA restriction-modification system"/>
    <property type="evidence" value="ECO:0007669"/>
    <property type="project" value="UniProtKB-KW"/>
</dbReference>
<reference evidence="5" key="1">
    <citation type="journal article" date="2012" name="Science">
        <title>Fermentation, hydrogen, and sulfur metabolism in multiple uncultivated bacterial phyla.</title>
        <authorList>
            <person name="Wrighton K.C."/>
            <person name="Thomas B.C."/>
            <person name="Sharon I."/>
            <person name="Miller C.S."/>
            <person name="Castelle C.J."/>
            <person name="VerBerkmoes N.C."/>
            <person name="Wilkins M.J."/>
            <person name="Hettich R.L."/>
            <person name="Lipton M.S."/>
            <person name="Williams K.H."/>
            <person name="Long P.E."/>
            <person name="Banfield J.F."/>
        </authorList>
    </citation>
    <scope>NUCLEOTIDE SEQUENCE [LARGE SCALE GENOMIC DNA]</scope>
</reference>